<evidence type="ECO:0000313" key="5">
    <source>
        <dbReference type="EMBL" id="PKC68794.1"/>
    </source>
</evidence>
<dbReference type="VEuPathDB" id="FungiDB:RhiirA1_456831"/>
<dbReference type="EMBL" id="LLXH01001748">
    <property type="protein sequence ID" value="PKC57699.1"/>
    <property type="molecule type" value="Genomic_DNA"/>
</dbReference>
<reference evidence="4 6" key="3">
    <citation type="submission" date="2017-10" db="EMBL/GenBank/DDBJ databases">
        <title>Extensive intraspecific genome diversity in a model arbuscular mycorrhizal fungus.</title>
        <authorList>
            <person name="Chen E.C.H."/>
            <person name="Morin E."/>
            <person name="Baudet D."/>
            <person name="Noel J."/>
            <person name="Ndikumana S."/>
            <person name="Charron P."/>
            <person name="St-Onge C."/>
            <person name="Giorgi J."/>
            <person name="Grigoriev I.V."/>
            <person name="Roux C."/>
            <person name="Martin F.M."/>
            <person name="Corradi N."/>
        </authorList>
    </citation>
    <scope>NUCLEOTIDE SEQUENCE [LARGE SCALE GENOMIC DNA]</scope>
    <source>
        <strain evidence="4 6">A1</strain>
    </source>
</reference>
<dbReference type="VEuPathDB" id="FungiDB:RhiirA1_472097"/>
<proteinExistence type="predicted"/>
<keyword evidence="2" id="KW-0732">Signal</keyword>
<reference evidence="3 7" key="1">
    <citation type="submission" date="2016-04" db="EMBL/GenBank/DDBJ databases">
        <title>Genome analyses suggest a sexual origin of heterokaryosis in a supposedly ancient asexual fungus.</title>
        <authorList>
            <person name="Ropars J."/>
            <person name="Sedzielewska K."/>
            <person name="Noel J."/>
            <person name="Charron P."/>
            <person name="Farinelli L."/>
            <person name="Marton T."/>
            <person name="Kruger M."/>
            <person name="Pelin A."/>
            <person name="Brachmann A."/>
            <person name="Corradi N."/>
        </authorList>
    </citation>
    <scope>NUCLEOTIDE SEQUENCE [LARGE SCALE GENOMIC DNA]</scope>
    <source>
        <strain evidence="3 7">A5</strain>
    </source>
</reference>
<feature type="compositionally biased region" description="Basic and acidic residues" evidence="1">
    <location>
        <begin position="213"/>
        <end position="230"/>
    </location>
</feature>
<dbReference type="VEuPathDB" id="FungiDB:RhiirFUN_004332"/>
<feature type="compositionally biased region" description="Basic and acidic residues" evidence="1">
    <location>
        <begin position="108"/>
        <end position="118"/>
    </location>
</feature>
<feature type="chain" id="PRO_5014153004" evidence="2">
    <location>
        <begin position="29"/>
        <end position="513"/>
    </location>
</feature>
<dbReference type="Proteomes" id="UP000232722">
    <property type="component" value="Unassembled WGS sequence"/>
</dbReference>
<dbReference type="VEuPathDB" id="FungiDB:RhiirFUN_004333"/>
<evidence type="ECO:0000313" key="4">
    <source>
        <dbReference type="EMBL" id="PKC57699.1"/>
    </source>
</evidence>
<name>A0A2I1ESL7_9GLOM</name>
<dbReference type="EMBL" id="LLXH01000313">
    <property type="protein sequence ID" value="PKC68794.1"/>
    <property type="molecule type" value="Genomic_DNA"/>
</dbReference>
<feature type="compositionally biased region" description="Basic and acidic residues" evidence="1">
    <location>
        <begin position="419"/>
        <end position="445"/>
    </location>
</feature>
<evidence type="ECO:0000256" key="1">
    <source>
        <dbReference type="SAM" id="MobiDB-lite"/>
    </source>
</evidence>
<reference evidence="3 7" key="2">
    <citation type="submission" date="2017-09" db="EMBL/GenBank/DDBJ databases">
        <title>Extensive intraspecific genome diversity in a model arbuscular mycorrhizal fungus.</title>
        <authorList>
            <person name="Chen E.C."/>
            <person name="Morin E."/>
            <person name="Beaudet D."/>
            <person name="Noel J."/>
            <person name="Ndikumana S."/>
            <person name="Charron P."/>
            <person name="St-Onge C."/>
            <person name="Giorgi J."/>
            <person name="Grigoriev I.V."/>
            <person name="Roux C."/>
            <person name="Martin F.M."/>
            <person name="Corradi N."/>
        </authorList>
    </citation>
    <scope>NUCLEOTIDE SEQUENCE [LARGE SCALE GENOMIC DNA]</scope>
    <source>
        <strain evidence="3 7">A5</strain>
    </source>
</reference>
<evidence type="ECO:0000313" key="6">
    <source>
        <dbReference type="Proteomes" id="UP000232688"/>
    </source>
</evidence>
<sequence length="513" mass="57488">MAQFIMNHNYIIILFLTLFLTHVKKTFGCHPAGEFFSSGAEVQNATFSSSQISITTFAPNSFKNDGMYTDALGHFTFDYTDFAGGIYYSGHVRILHDPKFVNDHKCTDTEKNKTDTTDRVPTLEQKHSQDDNTNNNSSNFNSGVDHVCKTNEDKEMDAFLVDVNKKSIEIVNNIEVPDGLGSRIIDGSNSSTSSDLSCEMVVITDISYTAPLDQDHDHDQKDIAPSKPEEEIANIPPSVCPEIDRNVETERSEKENSSGSLPGHILPTKNGGNVQASSSIVTEFVQDLLEELLSSDDPLQTMKFSSPKTIVPGSISIKKLANSFYQANVARNKTIVAKRSEITLWCLFSERFKDKVVELRSNDKKLTDLTARKRIYNEMKPYLTDISIGYLQIKATTSAHDSNSDDSDANESDSNANKFDSDVYFKSDDSDANKSDSDVYFKSDDSDSDDEYDHEFHERLMREEMARLAKLEDKTLTKPAYEEDDFDKMLSEAIEEELAYFDDPAPQSVTVTA</sequence>
<evidence type="ECO:0000313" key="7">
    <source>
        <dbReference type="Proteomes" id="UP000232722"/>
    </source>
</evidence>
<feature type="compositionally biased region" description="Low complexity" evidence="1">
    <location>
        <begin position="132"/>
        <end position="142"/>
    </location>
</feature>
<dbReference type="Proteomes" id="UP000232688">
    <property type="component" value="Unassembled WGS sequence"/>
</dbReference>
<dbReference type="EMBL" id="LLXJ01000043">
    <property type="protein sequence ID" value="PKC16546.1"/>
    <property type="molecule type" value="Genomic_DNA"/>
</dbReference>
<feature type="region of interest" description="Disordered" evidence="1">
    <location>
        <begin position="399"/>
        <end position="455"/>
    </location>
</feature>
<feature type="signal peptide" evidence="2">
    <location>
        <begin position="1"/>
        <end position="28"/>
    </location>
</feature>
<feature type="region of interest" description="Disordered" evidence="1">
    <location>
        <begin position="248"/>
        <end position="267"/>
    </location>
</feature>
<feature type="region of interest" description="Disordered" evidence="1">
    <location>
        <begin position="212"/>
        <end position="243"/>
    </location>
</feature>
<dbReference type="VEuPathDB" id="FungiDB:FUN_024422"/>
<reference evidence="4 6" key="4">
    <citation type="submission" date="2017-10" db="EMBL/GenBank/DDBJ databases">
        <title>Genome analyses suggest a sexual origin of heterokaryosis in a supposedly ancient asexual fungus.</title>
        <authorList>
            <person name="Corradi N."/>
            <person name="Sedzielewska K."/>
            <person name="Noel J."/>
            <person name="Charron P."/>
            <person name="Farinelli L."/>
            <person name="Marton T."/>
            <person name="Kruger M."/>
            <person name="Pelin A."/>
            <person name="Brachmann A."/>
            <person name="Corradi N."/>
        </authorList>
    </citation>
    <scope>NUCLEOTIDE SEQUENCE [LARGE SCALE GENOMIC DNA]</scope>
    <source>
        <strain evidence="4 6">A1</strain>
    </source>
</reference>
<feature type="region of interest" description="Disordered" evidence="1">
    <location>
        <begin position="108"/>
        <end position="142"/>
    </location>
</feature>
<protein>
    <submittedName>
        <fullName evidence="3">Uncharacterized protein</fullName>
    </submittedName>
</protein>
<evidence type="ECO:0000313" key="3">
    <source>
        <dbReference type="EMBL" id="PKC16546.1"/>
    </source>
</evidence>
<gene>
    <name evidence="5" type="ORF">RhiirA1_456831</name>
    <name evidence="4" type="ORF">RhiirA1_472097</name>
    <name evidence="3" type="ORF">RhiirA5_406914</name>
</gene>
<dbReference type="AlphaFoldDB" id="A0A2I1ESL7"/>
<accession>A0A2I1ESL7</accession>
<dbReference type="OrthoDB" id="2405378at2759"/>
<organism evidence="3 7">
    <name type="scientific">Rhizophagus irregularis</name>
    <dbReference type="NCBI Taxonomy" id="588596"/>
    <lineage>
        <taxon>Eukaryota</taxon>
        <taxon>Fungi</taxon>
        <taxon>Fungi incertae sedis</taxon>
        <taxon>Mucoromycota</taxon>
        <taxon>Glomeromycotina</taxon>
        <taxon>Glomeromycetes</taxon>
        <taxon>Glomerales</taxon>
        <taxon>Glomeraceae</taxon>
        <taxon>Rhizophagus</taxon>
    </lineage>
</organism>
<comment type="caution">
    <text evidence="3">The sequence shown here is derived from an EMBL/GenBank/DDBJ whole genome shotgun (WGS) entry which is preliminary data.</text>
</comment>
<evidence type="ECO:0000256" key="2">
    <source>
        <dbReference type="SAM" id="SignalP"/>
    </source>
</evidence>